<dbReference type="SMART" id="SM00369">
    <property type="entry name" value="LRR_TYP"/>
    <property type="match status" value="4"/>
</dbReference>
<reference evidence="4 5" key="1">
    <citation type="submission" date="2020-06" db="EMBL/GenBank/DDBJ databases">
        <authorList>
            <person name="Li R."/>
            <person name="Bekaert M."/>
        </authorList>
    </citation>
    <scope>NUCLEOTIDE SEQUENCE [LARGE SCALE GENOMIC DNA]</scope>
    <source>
        <strain evidence="5">wild</strain>
    </source>
</reference>
<evidence type="ECO:0000256" key="3">
    <source>
        <dbReference type="SAM" id="SignalP"/>
    </source>
</evidence>
<evidence type="ECO:0000313" key="5">
    <source>
        <dbReference type="Proteomes" id="UP000507470"/>
    </source>
</evidence>
<dbReference type="Gene3D" id="3.80.10.10">
    <property type="entry name" value="Ribonuclease Inhibitor"/>
    <property type="match status" value="1"/>
</dbReference>
<dbReference type="PANTHER" id="PTHR45712:SF22">
    <property type="entry name" value="INSULIN-LIKE GROWTH FACTOR-BINDING PROTEIN COMPLEX ACID LABILE SUBUNIT"/>
    <property type="match status" value="1"/>
</dbReference>
<evidence type="ECO:0000313" key="4">
    <source>
        <dbReference type="EMBL" id="CAC5370818.1"/>
    </source>
</evidence>
<dbReference type="Proteomes" id="UP000507470">
    <property type="component" value="Unassembled WGS sequence"/>
</dbReference>
<protein>
    <recommendedName>
        <fullName evidence="6">LRRNT domain-containing protein</fullName>
    </recommendedName>
</protein>
<evidence type="ECO:0000256" key="2">
    <source>
        <dbReference type="ARBA" id="ARBA00022737"/>
    </source>
</evidence>
<dbReference type="InterPro" id="IPR001611">
    <property type="entry name" value="Leu-rich_rpt"/>
</dbReference>
<evidence type="ECO:0000256" key="1">
    <source>
        <dbReference type="ARBA" id="ARBA00022614"/>
    </source>
</evidence>
<name>A0A6J8ANQ3_MYTCO</name>
<dbReference type="Pfam" id="PF13855">
    <property type="entry name" value="LRR_8"/>
    <property type="match status" value="1"/>
</dbReference>
<dbReference type="EMBL" id="CACVKT020001737">
    <property type="protein sequence ID" value="CAC5370818.1"/>
    <property type="molecule type" value="Genomic_DNA"/>
</dbReference>
<dbReference type="SUPFAM" id="SSF52058">
    <property type="entry name" value="L domain-like"/>
    <property type="match status" value="1"/>
</dbReference>
<evidence type="ECO:0008006" key="6">
    <source>
        <dbReference type="Google" id="ProtNLM"/>
    </source>
</evidence>
<gene>
    <name evidence="4" type="ORF">MCOR_9499</name>
</gene>
<dbReference type="InterPro" id="IPR003591">
    <property type="entry name" value="Leu-rich_rpt_typical-subtyp"/>
</dbReference>
<dbReference type="InterPro" id="IPR032675">
    <property type="entry name" value="LRR_dom_sf"/>
</dbReference>
<keyword evidence="3" id="KW-0732">Signal</keyword>
<sequence>MITLIIFCILLTTIYVKDTTSLRCHFDRRCMCFNITDEQYVDCSNINITTIPNLPSNINFLNLKSNQIILISNGSFHNLNHLSELDLSWNKLERLELGSFTGLVNLQKLILEHNNLSQQWESFPPGIFYPLKSLRHLNAKYNDMKGFLACENVITSLKSLESIDIDITVSSVCPNIDYGFSELTNLKSLKTGYCQITYWSTITFADMVNLQFIDISYCNIVKVIDNPLYYQKQLKNLDISHIVFHTKDIVLIVANFHYIPIQKLIMSSTVRDSVRLPPVLFGDLNTSGITELLCYC</sequence>
<keyword evidence="5" id="KW-1185">Reference proteome</keyword>
<dbReference type="OrthoDB" id="1526598at2759"/>
<keyword evidence="2" id="KW-0677">Repeat</keyword>
<accession>A0A6J8ANQ3</accession>
<organism evidence="4 5">
    <name type="scientific">Mytilus coruscus</name>
    <name type="common">Sea mussel</name>
    <dbReference type="NCBI Taxonomy" id="42192"/>
    <lineage>
        <taxon>Eukaryota</taxon>
        <taxon>Metazoa</taxon>
        <taxon>Spiralia</taxon>
        <taxon>Lophotrochozoa</taxon>
        <taxon>Mollusca</taxon>
        <taxon>Bivalvia</taxon>
        <taxon>Autobranchia</taxon>
        <taxon>Pteriomorphia</taxon>
        <taxon>Mytilida</taxon>
        <taxon>Mytiloidea</taxon>
        <taxon>Mytilidae</taxon>
        <taxon>Mytilinae</taxon>
        <taxon>Mytilus</taxon>
    </lineage>
</organism>
<feature type="chain" id="PRO_5026955791" description="LRRNT domain-containing protein" evidence="3">
    <location>
        <begin position="22"/>
        <end position="296"/>
    </location>
</feature>
<keyword evidence="1" id="KW-0433">Leucine-rich repeat</keyword>
<proteinExistence type="predicted"/>
<dbReference type="PANTHER" id="PTHR45712">
    <property type="entry name" value="AGAP008170-PA"/>
    <property type="match status" value="1"/>
</dbReference>
<dbReference type="AlphaFoldDB" id="A0A6J8ANQ3"/>
<feature type="signal peptide" evidence="3">
    <location>
        <begin position="1"/>
        <end position="21"/>
    </location>
</feature>
<dbReference type="InterPro" id="IPR050333">
    <property type="entry name" value="SLRP"/>
</dbReference>